<sequence length="142" mass="15748">MNIKTWNTTAKSEFSQFNRELITGLNKRECLLVSAGGQPGDRRSFCQSPHHPLGQYFQRHLAVSADNGPPHHPLGQYFQRHLAVSADNGPPHHPLGQYFQRHLAVSADNGSTCQGGEPLAVHRTALLHNKLFGSKCQRSHPP</sequence>
<dbReference type="Proteomes" id="UP000527355">
    <property type="component" value="Unassembled WGS sequence"/>
</dbReference>
<dbReference type="AlphaFoldDB" id="A0A7J7R9N8"/>
<accession>A0A7J7R9N8</accession>
<evidence type="ECO:0000313" key="1">
    <source>
        <dbReference type="EMBL" id="KAF6272851.1"/>
    </source>
</evidence>
<proteinExistence type="predicted"/>
<keyword evidence="2" id="KW-1185">Reference proteome</keyword>
<protein>
    <submittedName>
        <fullName evidence="1">Uncharacterized protein</fullName>
    </submittedName>
</protein>
<gene>
    <name evidence="1" type="ORF">mMyoMyo1_010858</name>
</gene>
<name>A0A7J7R9N8_MYOMY</name>
<organism evidence="1 2">
    <name type="scientific">Myotis myotis</name>
    <name type="common">Greater mouse-eared bat</name>
    <name type="synonym">Vespertilio myotis</name>
    <dbReference type="NCBI Taxonomy" id="51298"/>
    <lineage>
        <taxon>Eukaryota</taxon>
        <taxon>Metazoa</taxon>
        <taxon>Chordata</taxon>
        <taxon>Craniata</taxon>
        <taxon>Vertebrata</taxon>
        <taxon>Euteleostomi</taxon>
        <taxon>Mammalia</taxon>
        <taxon>Eutheria</taxon>
        <taxon>Laurasiatheria</taxon>
        <taxon>Chiroptera</taxon>
        <taxon>Yangochiroptera</taxon>
        <taxon>Vespertilionidae</taxon>
        <taxon>Myotis</taxon>
    </lineage>
</organism>
<dbReference type="EMBL" id="JABWUV010000033">
    <property type="protein sequence ID" value="KAF6272851.1"/>
    <property type="molecule type" value="Genomic_DNA"/>
</dbReference>
<reference evidence="1 2" key="1">
    <citation type="journal article" date="2020" name="Nature">
        <title>Six reference-quality genomes reveal evolution of bat adaptations.</title>
        <authorList>
            <person name="Jebb D."/>
            <person name="Huang Z."/>
            <person name="Pippel M."/>
            <person name="Hughes G.M."/>
            <person name="Lavrichenko K."/>
            <person name="Devanna P."/>
            <person name="Winkler S."/>
            <person name="Jermiin L.S."/>
            <person name="Skirmuntt E.C."/>
            <person name="Katzourakis A."/>
            <person name="Burkitt-Gray L."/>
            <person name="Ray D.A."/>
            <person name="Sullivan K.A.M."/>
            <person name="Roscito J.G."/>
            <person name="Kirilenko B.M."/>
            <person name="Davalos L.M."/>
            <person name="Corthals A.P."/>
            <person name="Power M.L."/>
            <person name="Jones G."/>
            <person name="Ransome R.D."/>
            <person name="Dechmann D.K.N."/>
            <person name="Locatelli A.G."/>
            <person name="Puechmaille S.J."/>
            <person name="Fedrigo O."/>
            <person name="Jarvis E.D."/>
            <person name="Hiller M."/>
            <person name="Vernes S.C."/>
            <person name="Myers E.W."/>
            <person name="Teeling E.C."/>
        </authorList>
    </citation>
    <scope>NUCLEOTIDE SEQUENCE [LARGE SCALE GENOMIC DNA]</scope>
    <source>
        <strain evidence="1">MMyoMyo1</strain>
        <tissue evidence="1">Flight muscle</tissue>
    </source>
</reference>
<comment type="caution">
    <text evidence="1">The sequence shown here is derived from an EMBL/GenBank/DDBJ whole genome shotgun (WGS) entry which is preliminary data.</text>
</comment>
<evidence type="ECO:0000313" key="2">
    <source>
        <dbReference type="Proteomes" id="UP000527355"/>
    </source>
</evidence>